<feature type="region of interest" description="Disordered" evidence="1">
    <location>
        <begin position="303"/>
        <end position="340"/>
    </location>
</feature>
<proteinExistence type="predicted"/>
<dbReference type="AlphaFoldDB" id="A0AAF0IGK8"/>
<organism evidence="2 3">
    <name type="scientific">Emydomyces testavorans</name>
    <dbReference type="NCBI Taxonomy" id="2070801"/>
    <lineage>
        <taxon>Eukaryota</taxon>
        <taxon>Fungi</taxon>
        <taxon>Dikarya</taxon>
        <taxon>Ascomycota</taxon>
        <taxon>Pezizomycotina</taxon>
        <taxon>Eurotiomycetes</taxon>
        <taxon>Eurotiomycetidae</taxon>
        <taxon>Onygenales</taxon>
        <taxon>Nannizziopsiaceae</taxon>
        <taxon>Emydomyces</taxon>
    </lineage>
</organism>
<gene>
    <name evidence="2" type="ORF">PRK78_001139</name>
</gene>
<dbReference type="Proteomes" id="UP001219355">
    <property type="component" value="Chromosome 1"/>
</dbReference>
<evidence type="ECO:0000313" key="2">
    <source>
        <dbReference type="EMBL" id="WEW55706.1"/>
    </source>
</evidence>
<sequence length="340" mass="38194">MPPDLDSSFSPPDILPSTCARLVSLYPNTARTVYQTKLEAKTKGSKYGIEGEVRSFMELDRWRYEKIPDILRERAEQKDSIVTPPSKRVKKPTDVSSIGDVLHLETHELMCLMEWKLYDSHPHENSTSILITSNRKHGTFRPALMNLIRSNPESQIHSTTSDAFCALPLSSSDDDDDALFPSTSLSILTKSLRGVGPATASLILSAATASSDTNQVPFFSDELYWWLCKHRYPPSSSARQTKPLTLKYNVKEYRELWDAARQLKARLDGMDSKKNSFSMQDIEKVAFIIGHFEHSGYFDPVESGIDSAPSKPEAKTDKKKNPAISGANANKKGPKRKRKR</sequence>
<dbReference type="PANTHER" id="PTHR21521">
    <property type="entry name" value="AMUN, ISOFORM A"/>
    <property type="match status" value="1"/>
</dbReference>
<name>A0AAF0IGK8_9EURO</name>
<keyword evidence="3" id="KW-1185">Reference proteome</keyword>
<protein>
    <submittedName>
        <fullName evidence="2">Uncharacterized protein</fullName>
    </submittedName>
</protein>
<accession>A0AAF0IGK8</accession>
<reference evidence="2" key="1">
    <citation type="submission" date="2023-03" db="EMBL/GenBank/DDBJ databases">
        <title>Emydomyces testavorans Genome Sequence.</title>
        <authorList>
            <person name="Hoyer L."/>
        </authorList>
    </citation>
    <scope>NUCLEOTIDE SEQUENCE</scope>
    <source>
        <strain evidence="2">16-2883</strain>
    </source>
</reference>
<dbReference type="EMBL" id="CP120627">
    <property type="protein sequence ID" value="WEW55706.1"/>
    <property type="molecule type" value="Genomic_DNA"/>
</dbReference>
<evidence type="ECO:0000256" key="1">
    <source>
        <dbReference type="SAM" id="MobiDB-lite"/>
    </source>
</evidence>
<evidence type="ECO:0000313" key="3">
    <source>
        <dbReference type="Proteomes" id="UP001219355"/>
    </source>
</evidence>
<dbReference type="PANTHER" id="PTHR21521:SF0">
    <property type="entry name" value="AMUN, ISOFORM A"/>
    <property type="match status" value="1"/>
</dbReference>